<dbReference type="GO" id="GO:0003700">
    <property type="term" value="F:DNA-binding transcription factor activity"/>
    <property type="evidence" value="ECO:0007669"/>
    <property type="project" value="InterPro"/>
</dbReference>
<dbReference type="PANTHER" id="PTHR43280:SF28">
    <property type="entry name" value="HTH-TYPE TRANSCRIPTIONAL ACTIVATOR RHAS"/>
    <property type="match status" value="1"/>
</dbReference>
<dbReference type="RefSeq" id="WP_144100243.1">
    <property type="nucleotide sequence ID" value="NZ_CABHNM010000031.1"/>
</dbReference>
<dbReference type="Pfam" id="PF02311">
    <property type="entry name" value="AraC_binding"/>
    <property type="match status" value="1"/>
</dbReference>
<sequence length="321" mass="37564">MKGIQILTEKNKKEVKEHGSYTFPVQVSPEAIQSYEQHSFMWHWHPEIELTWFISGQMEYVVNDKRYIVSEGDGIFCNSNALHAGYMIDDQDCHYISVTFHPKFIYGYENSILQTKYVDFITSNEFWSSLALKPEIPWQNEIIEYIKEIYRLTCQVQSSSDASTSGYKSMTEQPEFPDYEFRVHLILCKIWHRLYLHYVQIAQDTPQPQKHLQRLKDMLSYIQEHASEELCLEDIASHAGLCKSECCRFFKKYMRMTIFDYLLSTRIQNSLPLLMNGENITTIAGLVGFSSPAYYGQIFKRYMGMSPSQYKKHAARSSSAD</sequence>
<keyword evidence="1" id="KW-0805">Transcription regulation</keyword>
<dbReference type="InterPro" id="IPR037923">
    <property type="entry name" value="HTH-like"/>
</dbReference>
<protein>
    <submittedName>
        <fullName evidence="5">Melibiose operon regulatory protein</fullName>
    </submittedName>
</protein>
<evidence type="ECO:0000256" key="1">
    <source>
        <dbReference type="ARBA" id="ARBA00023015"/>
    </source>
</evidence>
<dbReference type="PRINTS" id="PR00032">
    <property type="entry name" value="HTHARAC"/>
</dbReference>
<dbReference type="SMART" id="SM00342">
    <property type="entry name" value="HTH_ARAC"/>
    <property type="match status" value="1"/>
</dbReference>
<accession>A0A564T3C7</accession>
<evidence type="ECO:0000259" key="4">
    <source>
        <dbReference type="PROSITE" id="PS01124"/>
    </source>
</evidence>
<keyword evidence="3" id="KW-0804">Transcription</keyword>
<proteinExistence type="predicted"/>
<dbReference type="InterPro" id="IPR009057">
    <property type="entry name" value="Homeodomain-like_sf"/>
</dbReference>
<dbReference type="SUPFAM" id="SSF46689">
    <property type="entry name" value="Homeodomain-like"/>
    <property type="match status" value="2"/>
</dbReference>
<dbReference type="EMBL" id="CABHNM010000031">
    <property type="protein sequence ID" value="VUX01948.1"/>
    <property type="molecule type" value="Genomic_DNA"/>
</dbReference>
<dbReference type="Proteomes" id="UP000398619">
    <property type="component" value="Unassembled WGS sequence"/>
</dbReference>
<name>A0A564T3C7_9FIRM</name>
<gene>
    <name evidence="5" type="primary">melR_1</name>
    <name evidence="5" type="ORF">DLSSTS7063_01228</name>
</gene>
<evidence type="ECO:0000313" key="5">
    <source>
        <dbReference type="EMBL" id="VUX01948.1"/>
    </source>
</evidence>
<feature type="domain" description="HTH araC/xylS-type" evidence="4">
    <location>
        <begin position="216"/>
        <end position="313"/>
    </location>
</feature>
<dbReference type="Gene3D" id="2.60.120.10">
    <property type="entry name" value="Jelly Rolls"/>
    <property type="match status" value="1"/>
</dbReference>
<dbReference type="GO" id="GO:0043565">
    <property type="term" value="F:sequence-specific DNA binding"/>
    <property type="evidence" value="ECO:0007669"/>
    <property type="project" value="InterPro"/>
</dbReference>
<dbReference type="Gene3D" id="1.10.10.60">
    <property type="entry name" value="Homeodomain-like"/>
    <property type="match status" value="2"/>
</dbReference>
<dbReference type="AlphaFoldDB" id="A0A564T3C7"/>
<dbReference type="Pfam" id="PF12833">
    <property type="entry name" value="HTH_18"/>
    <property type="match status" value="1"/>
</dbReference>
<dbReference type="SUPFAM" id="SSF51215">
    <property type="entry name" value="Regulatory protein AraC"/>
    <property type="match status" value="1"/>
</dbReference>
<dbReference type="CDD" id="cd02208">
    <property type="entry name" value="cupin_RmlC-like"/>
    <property type="match status" value="1"/>
</dbReference>
<dbReference type="InterPro" id="IPR018060">
    <property type="entry name" value="HTH_AraC"/>
</dbReference>
<evidence type="ECO:0000256" key="3">
    <source>
        <dbReference type="ARBA" id="ARBA00023163"/>
    </source>
</evidence>
<evidence type="ECO:0000256" key="2">
    <source>
        <dbReference type="ARBA" id="ARBA00023125"/>
    </source>
</evidence>
<reference evidence="5 6" key="1">
    <citation type="submission" date="2019-07" db="EMBL/GenBank/DDBJ databases">
        <authorList>
            <person name="Hibberd C M."/>
            <person name="Gehrig L. J."/>
            <person name="Chang H.-W."/>
            <person name="Venkatesh S."/>
        </authorList>
    </citation>
    <scope>NUCLEOTIDE SEQUENCE [LARGE SCALE GENOMIC DNA]</scope>
    <source>
        <strain evidence="5">Dorea_longicatena_SSTS_Bg7063</strain>
    </source>
</reference>
<dbReference type="InterPro" id="IPR014710">
    <property type="entry name" value="RmlC-like_jellyroll"/>
</dbReference>
<dbReference type="InterPro" id="IPR020449">
    <property type="entry name" value="Tscrpt_reg_AraC-type_HTH"/>
</dbReference>
<evidence type="ECO:0000313" key="6">
    <source>
        <dbReference type="Proteomes" id="UP000398619"/>
    </source>
</evidence>
<keyword evidence="2" id="KW-0238">DNA-binding</keyword>
<dbReference type="InterPro" id="IPR003313">
    <property type="entry name" value="AraC-bd"/>
</dbReference>
<dbReference type="PANTHER" id="PTHR43280">
    <property type="entry name" value="ARAC-FAMILY TRANSCRIPTIONAL REGULATOR"/>
    <property type="match status" value="1"/>
</dbReference>
<organism evidence="5 6">
    <name type="scientific">Dorea longicatena</name>
    <dbReference type="NCBI Taxonomy" id="88431"/>
    <lineage>
        <taxon>Bacteria</taxon>
        <taxon>Bacillati</taxon>
        <taxon>Bacillota</taxon>
        <taxon>Clostridia</taxon>
        <taxon>Lachnospirales</taxon>
        <taxon>Lachnospiraceae</taxon>
        <taxon>Dorea</taxon>
    </lineage>
</organism>
<dbReference type="PROSITE" id="PS01124">
    <property type="entry name" value="HTH_ARAC_FAMILY_2"/>
    <property type="match status" value="1"/>
</dbReference>